<name>A0A7W3TFZ9_9ACTN</name>
<keyword evidence="2" id="KW-0812">Transmembrane</keyword>
<gene>
    <name evidence="4" type="ORF">FNQ90_18145</name>
</gene>
<dbReference type="Gene3D" id="3.30.1360.200">
    <property type="match status" value="1"/>
</dbReference>
<dbReference type="InterPro" id="IPR054384">
    <property type="entry name" value="SecDF_P1_head"/>
</dbReference>
<reference evidence="5" key="1">
    <citation type="submission" date="2019-10" db="EMBL/GenBank/DDBJ databases">
        <title>Streptomyces sp. nov., a novel actinobacterium isolated from alkaline environment.</title>
        <authorList>
            <person name="Golinska P."/>
        </authorList>
    </citation>
    <scope>NUCLEOTIDE SEQUENCE [LARGE SCALE GENOMIC DNA]</scope>
    <source>
        <strain evidence="5">DSM 42118</strain>
    </source>
</reference>
<protein>
    <recommendedName>
        <fullName evidence="3">SecDF P1 head subdomain domain-containing protein</fullName>
    </recommendedName>
</protein>
<dbReference type="EMBL" id="VKHT01000682">
    <property type="protein sequence ID" value="MBB0245975.1"/>
    <property type="molecule type" value="Genomic_DNA"/>
</dbReference>
<proteinExistence type="predicted"/>
<evidence type="ECO:0000256" key="1">
    <source>
        <dbReference type="SAM" id="MobiDB-lite"/>
    </source>
</evidence>
<comment type="caution">
    <text evidence="4">The sequence shown here is derived from an EMBL/GenBank/DDBJ whole genome shotgun (WGS) entry which is preliminary data.</text>
</comment>
<feature type="region of interest" description="Disordered" evidence="1">
    <location>
        <begin position="57"/>
        <end position="84"/>
    </location>
</feature>
<evidence type="ECO:0000259" key="3">
    <source>
        <dbReference type="Pfam" id="PF22599"/>
    </source>
</evidence>
<keyword evidence="2" id="KW-1133">Transmembrane helix</keyword>
<feature type="transmembrane region" description="Helical" evidence="2">
    <location>
        <begin position="27"/>
        <end position="51"/>
    </location>
</feature>
<keyword evidence="5" id="KW-1185">Reference proteome</keyword>
<sequence>MQPTPPPSDDPTPGRPPGEGGEKPRGMGAAVALGVLVVLGLLLGVFALGLADNGDDGEDGSGSGNGDTAGEQAVPGGGVTPEEPLRLVPVEEVLPGACEDPGRDAFTTPDGNTCLTVASDEELVVEELAGVETVDGSQQGVGTVVQVTLVESDAGAMADLTGEVASRSDPGNRLAVVLGEELLMAPTVAERLEGGTLQVVGVSDEEAEELVDRLGG</sequence>
<evidence type="ECO:0000313" key="4">
    <source>
        <dbReference type="EMBL" id="MBB0245975.1"/>
    </source>
</evidence>
<dbReference type="Pfam" id="PF22599">
    <property type="entry name" value="SecDF_P1_head"/>
    <property type="match status" value="1"/>
</dbReference>
<accession>A0A7W3TFZ9</accession>
<dbReference type="Proteomes" id="UP000538929">
    <property type="component" value="Unassembled WGS sequence"/>
</dbReference>
<feature type="domain" description="SecDF P1 head subdomain" evidence="3">
    <location>
        <begin position="135"/>
        <end position="210"/>
    </location>
</feature>
<dbReference type="AlphaFoldDB" id="A0A7W3TFZ9"/>
<evidence type="ECO:0000313" key="5">
    <source>
        <dbReference type="Proteomes" id="UP000538929"/>
    </source>
</evidence>
<feature type="compositionally biased region" description="Pro residues" evidence="1">
    <location>
        <begin position="1"/>
        <end position="16"/>
    </location>
</feature>
<organism evidence="4 5">
    <name type="scientific">Streptomyces alkaliphilus</name>
    <dbReference type="NCBI Taxonomy" id="1472722"/>
    <lineage>
        <taxon>Bacteria</taxon>
        <taxon>Bacillati</taxon>
        <taxon>Actinomycetota</taxon>
        <taxon>Actinomycetes</taxon>
        <taxon>Kitasatosporales</taxon>
        <taxon>Streptomycetaceae</taxon>
        <taxon>Streptomyces</taxon>
    </lineage>
</organism>
<feature type="region of interest" description="Disordered" evidence="1">
    <location>
        <begin position="1"/>
        <end position="26"/>
    </location>
</feature>
<evidence type="ECO:0000256" key="2">
    <source>
        <dbReference type="SAM" id="Phobius"/>
    </source>
</evidence>
<dbReference type="RefSeq" id="WP_182607386.1">
    <property type="nucleotide sequence ID" value="NZ_VKHT01000682.1"/>
</dbReference>
<keyword evidence="2" id="KW-0472">Membrane</keyword>